<organism evidence="2 3">
    <name type="scientific">Candidatus Enterovibrio escicola</name>
    <dbReference type="NCBI Taxonomy" id="1927127"/>
    <lineage>
        <taxon>Bacteria</taxon>
        <taxon>Pseudomonadati</taxon>
        <taxon>Pseudomonadota</taxon>
        <taxon>Gammaproteobacteria</taxon>
        <taxon>Vibrionales</taxon>
        <taxon>Vibrionaceae</taxon>
        <taxon>Enterovibrio</taxon>
    </lineage>
</organism>
<comment type="caution">
    <text evidence="2">The sequence shown here is derived from an EMBL/GenBank/DDBJ whole genome shotgun (WGS) entry which is preliminary data.</text>
</comment>
<accession>A0A2A5T7A8</accession>
<sequence>MKNAVGLATEGHSRGFLTVFLVLLLAFLPEIALAASVGVGGGTGGTEFKAFYNFIYAAATGYLGRSIAIVGGLIGLGIGAGTGKALPAVIGVFLAIFGVLGPTIVNALFTSSII</sequence>
<keyword evidence="1" id="KW-0812">Transmembrane</keyword>
<evidence type="ECO:0000256" key="1">
    <source>
        <dbReference type="SAM" id="Phobius"/>
    </source>
</evidence>
<reference evidence="3" key="1">
    <citation type="submission" date="2017-04" db="EMBL/GenBank/DDBJ databases">
        <title>Genome evolution of the luminous symbionts of deep sea anglerfish.</title>
        <authorList>
            <person name="Hendry T.A."/>
        </authorList>
    </citation>
    <scope>NUCLEOTIDE SEQUENCE [LARGE SCALE GENOMIC DNA]</scope>
    <source>
        <plasmid evidence="3">pmj2</plasmid>
    </source>
</reference>
<evidence type="ECO:0000313" key="3">
    <source>
        <dbReference type="Proteomes" id="UP000219020"/>
    </source>
</evidence>
<gene>
    <name evidence="2" type="ORF">BTN49_0289</name>
</gene>
<keyword evidence="1" id="KW-1133">Transmembrane helix</keyword>
<dbReference type="EMBL" id="NBYY01000007">
    <property type="protein sequence ID" value="PCS24016.1"/>
    <property type="molecule type" value="Genomic_DNA"/>
</dbReference>
<feature type="transmembrane region" description="Helical" evidence="1">
    <location>
        <begin position="50"/>
        <end position="76"/>
    </location>
</feature>
<dbReference type="GeneID" id="66950663"/>
<proteinExistence type="predicted"/>
<geneLocation type="plasmid" evidence="3">
    <name>pmj2</name>
</geneLocation>
<dbReference type="Proteomes" id="UP000219020">
    <property type="component" value="Plasmid pMJ2"/>
</dbReference>
<dbReference type="AlphaFoldDB" id="A0A2A5T7A8"/>
<keyword evidence="2" id="KW-0614">Plasmid</keyword>
<dbReference type="RefSeq" id="WP_097355546.1">
    <property type="nucleotide sequence ID" value="NZ_CAWNJE010000002.1"/>
</dbReference>
<keyword evidence="3" id="KW-1185">Reference proteome</keyword>
<name>A0A2A5T7A8_9GAMM</name>
<feature type="transmembrane region" description="Helical" evidence="1">
    <location>
        <begin position="88"/>
        <end position="109"/>
    </location>
</feature>
<keyword evidence="1" id="KW-0472">Membrane</keyword>
<evidence type="ECO:0000313" key="2">
    <source>
        <dbReference type="EMBL" id="PCS24016.1"/>
    </source>
</evidence>
<protein>
    <submittedName>
        <fullName evidence="2">Uncharacterized protein</fullName>
    </submittedName>
</protein>